<dbReference type="PROSITE" id="PS50887">
    <property type="entry name" value="GGDEF"/>
    <property type="match status" value="1"/>
</dbReference>
<organism evidence="4 5">
    <name type="scientific">Mesorhizobium japonicum (strain LMG 29417 / CECT 9101 / MAFF 303099)</name>
    <name type="common">Mesorhizobium loti (strain MAFF 303099)</name>
    <dbReference type="NCBI Taxonomy" id="266835"/>
    <lineage>
        <taxon>Bacteria</taxon>
        <taxon>Pseudomonadati</taxon>
        <taxon>Pseudomonadota</taxon>
        <taxon>Alphaproteobacteria</taxon>
        <taxon>Hyphomicrobiales</taxon>
        <taxon>Phyllobacteriaceae</taxon>
        <taxon>Mesorhizobium</taxon>
    </lineage>
</organism>
<feature type="domain" description="EAL" evidence="2">
    <location>
        <begin position="397"/>
        <end position="647"/>
    </location>
</feature>
<feature type="transmembrane region" description="Helical" evidence="1">
    <location>
        <begin position="187"/>
        <end position="205"/>
    </location>
</feature>
<evidence type="ECO:0000313" key="5">
    <source>
        <dbReference type="Proteomes" id="UP000000552"/>
    </source>
</evidence>
<dbReference type="KEGG" id="mlo:mlr9186"/>
<dbReference type="PANTHER" id="PTHR44757:SF2">
    <property type="entry name" value="BIOFILM ARCHITECTURE MAINTENANCE PROTEIN MBAA"/>
    <property type="match status" value="1"/>
</dbReference>
<dbReference type="EMBL" id="BA000013">
    <property type="protein sequence ID" value="BAB54575.1"/>
    <property type="molecule type" value="Genomic_DNA"/>
</dbReference>
<name>Q981Y4_RHILO</name>
<dbReference type="InterPro" id="IPR001633">
    <property type="entry name" value="EAL_dom"/>
</dbReference>
<dbReference type="Gene3D" id="3.20.20.450">
    <property type="entry name" value="EAL domain"/>
    <property type="match status" value="1"/>
</dbReference>
<dbReference type="CDD" id="cd01949">
    <property type="entry name" value="GGDEF"/>
    <property type="match status" value="1"/>
</dbReference>
<feature type="domain" description="GGDEF" evidence="3">
    <location>
        <begin position="255"/>
        <end position="388"/>
    </location>
</feature>
<proteinExistence type="predicted"/>
<dbReference type="CDD" id="cd01948">
    <property type="entry name" value="EAL"/>
    <property type="match status" value="1"/>
</dbReference>
<dbReference type="Proteomes" id="UP000000552">
    <property type="component" value="Plasmid pMLa"/>
</dbReference>
<dbReference type="PANTHER" id="PTHR44757">
    <property type="entry name" value="DIGUANYLATE CYCLASE DGCP"/>
    <property type="match status" value="1"/>
</dbReference>
<keyword evidence="1" id="KW-1133">Transmembrane helix</keyword>
<dbReference type="PROSITE" id="PS50883">
    <property type="entry name" value="EAL"/>
    <property type="match status" value="1"/>
</dbReference>
<dbReference type="HOGENOM" id="CLU_000445_70_49_5"/>
<gene>
    <name evidence="4" type="ordered locus">mlr9186</name>
</gene>
<dbReference type="InterPro" id="IPR035919">
    <property type="entry name" value="EAL_sf"/>
</dbReference>
<dbReference type="Pfam" id="PF00990">
    <property type="entry name" value="GGDEF"/>
    <property type="match status" value="1"/>
</dbReference>
<evidence type="ECO:0000259" key="3">
    <source>
        <dbReference type="PROSITE" id="PS50887"/>
    </source>
</evidence>
<dbReference type="Gene3D" id="3.30.70.270">
    <property type="match status" value="1"/>
</dbReference>
<feature type="transmembrane region" description="Helical" evidence="1">
    <location>
        <begin position="73"/>
        <end position="91"/>
    </location>
</feature>
<dbReference type="AlphaFoldDB" id="Q981Y4"/>
<dbReference type="InterPro" id="IPR043128">
    <property type="entry name" value="Rev_trsase/Diguanyl_cyclase"/>
</dbReference>
<evidence type="ECO:0000259" key="2">
    <source>
        <dbReference type="PROSITE" id="PS50883"/>
    </source>
</evidence>
<accession>Q981Y4</accession>
<dbReference type="SMART" id="SM00052">
    <property type="entry name" value="EAL"/>
    <property type="match status" value="1"/>
</dbReference>
<dbReference type="NCBIfam" id="TIGR00254">
    <property type="entry name" value="GGDEF"/>
    <property type="match status" value="1"/>
</dbReference>
<evidence type="ECO:0000256" key="1">
    <source>
        <dbReference type="SAM" id="Phobius"/>
    </source>
</evidence>
<protein>
    <submittedName>
        <fullName evidence="4">Mlr9186 protein</fullName>
    </submittedName>
</protein>
<keyword evidence="4" id="KW-0614">Plasmid</keyword>
<evidence type="ECO:0000313" key="4">
    <source>
        <dbReference type="EMBL" id="BAB54575.1"/>
    </source>
</evidence>
<keyword evidence="1" id="KW-0472">Membrane</keyword>
<geneLocation type="plasmid" evidence="4 5">
    <name>pMLa</name>
</geneLocation>
<keyword evidence="1" id="KW-0812">Transmembrane</keyword>
<feature type="transmembrane region" description="Helical" evidence="1">
    <location>
        <begin position="111"/>
        <end position="130"/>
    </location>
</feature>
<dbReference type="InterPro" id="IPR029787">
    <property type="entry name" value="Nucleotide_cyclase"/>
</dbReference>
<sequence length="653" mass="71043">MMQRLSAARLGDLLAGDLRVFGGPSTIEPLAGRIRAEQVSIVLRNTPLGMVANILNAVTFVMAVWGSPDQTKAILWASVIIGAAGFVGLRARSSFQSVKPRSVSRRTTQNLVRNAFLFGTWWGALPVLFFGAATNAAQVVITCLSAGMIAGGAASFYTIPIAAIAYTLPIFVGSAVAIVWMEGAVNLPVAILIVSYAITLFRAVLAHASEFTQSFILQTESENAIRRDVLTSLPNRFSFNERLENALVDARQFDQHFALLLFDLSNFDEVDDHFGRAMADAVLVEMAARLRKSTRESDGIARLEGGEFAIIAARDIRPDQIGSLAKQIIDVMRAPFLIEGREIYCRTSVGIALAPTDGLDANQLLRCVDTALHRAKTLGAGSIQFFSASDDDAAARRNALERDLASALANDELWLAFQPFLDLGSERIRGFEALLRWQHPTLGAIPPSEFIPIAEETALIHTIGHWAVKTACLAAVHWPRDLRVSVNLSAVQLKDKALLDGIVMALSETGLEPKRLEVEITESVLISDFEDAISLLQSLSFLSVTVALDDFGTGFSSLTYLRKLPLSRLKIDRSFVQDMLADADCAAIVRSLVQLAHELRIEVTAEGVETPEQLDYLRRVGCDEAQGYLIGKPVRIDDIPGIAAKPFGLELSN</sequence>
<feature type="transmembrane region" description="Helical" evidence="1">
    <location>
        <begin position="48"/>
        <end position="67"/>
    </location>
</feature>
<dbReference type="InterPro" id="IPR052155">
    <property type="entry name" value="Biofilm_reg_signaling"/>
</dbReference>
<dbReference type="InterPro" id="IPR000160">
    <property type="entry name" value="GGDEF_dom"/>
</dbReference>
<dbReference type="SMART" id="SM00267">
    <property type="entry name" value="GGDEF"/>
    <property type="match status" value="1"/>
</dbReference>
<dbReference type="SUPFAM" id="SSF141868">
    <property type="entry name" value="EAL domain-like"/>
    <property type="match status" value="1"/>
</dbReference>
<dbReference type="SUPFAM" id="SSF55073">
    <property type="entry name" value="Nucleotide cyclase"/>
    <property type="match status" value="1"/>
</dbReference>
<dbReference type="Pfam" id="PF00563">
    <property type="entry name" value="EAL"/>
    <property type="match status" value="1"/>
</dbReference>
<reference evidence="4 5" key="1">
    <citation type="journal article" date="2000" name="DNA Res.">
        <title>Complete genome structure of the nitrogen-fixing symbiotic bacterium Mesorhizobium loti.</title>
        <authorList>
            <person name="Kaneko T."/>
            <person name="Nakamura Y."/>
            <person name="Sato S."/>
            <person name="Asamizu E."/>
            <person name="Kato T."/>
            <person name="Sasamoto S."/>
            <person name="Watanabe A."/>
            <person name="Idesawa K."/>
            <person name="Ishikawa A."/>
            <person name="Kawashima K."/>
            <person name="Kimura T."/>
            <person name="Kishida Y."/>
            <person name="Kiyokawa C."/>
            <person name="Kohara M."/>
            <person name="Matsumoto M."/>
            <person name="Matsuno A."/>
            <person name="Mochizuki Y."/>
            <person name="Nakayama S."/>
            <person name="Nakazaki N."/>
            <person name="Shimpo S."/>
            <person name="Sugimoto M."/>
            <person name="Takeuchi C."/>
            <person name="Yamada M."/>
            <person name="Tabata S."/>
        </authorList>
    </citation>
    <scope>NUCLEOTIDE SEQUENCE [LARGE SCALE GENOMIC DNA]</scope>
    <source>
        <strain evidence="5">LMG 29417 / CECT 9101 / MAFF 303099</strain>
        <plasmid evidence="4 5">pMLa</plasmid>
    </source>
</reference>